<dbReference type="Gene3D" id="3.90.1530.10">
    <property type="entry name" value="Conserved hypothetical protein from pyrococcus furiosus pfu- 392566-001, ParB domain"/>
    <property type="match status" value="1"/>
</dbReference>
<protein>
    <recommendedName>
        <fullName evidence="1">ParB-like N-terminal domain-containing protein</fullName>
    </recommendedName>
</protein>
<accession>X1LPQ2</accession>
<organism evidence="2">
    <name type="scientific">marine sediment metagenome</name>
    <dbReference type="NCBI Taxonomy" id="412755"/>
    <lineage>
        <taxon>unclassified sequences</taxon>
        <taxon>metagenomes</taxon>
        <taxon>ecological metagenomes</taxon>
    </lineage>
</organism>
<dbReference type="SMART" id="SM00470">
    <property type="entry name" value="ParB"/>
    <property type="match status" value="1"/>
</dbReference>
<dbReference type="SUPFAM" id="SSF110849">
    <property type="entry name" value="ParB/Sulfiredoxin"/>
    <property type="match status" value="1"/>
</dbReference>
<sequence length="274" mass="30737">SEARPGEISTRDPMTLKPHPVSAALYIDIEPHREMRGWRADSVPSPELARQVVIDKTDTTDLLKSIGRDGIILNPLIINEHDIIISGNRRWVAALQLGLTSVPVEVKSFANEVKEKRAVLDYNLYRQKTFSQRMREAELLREIAGGRAKQKMLAGRRDPTLILGEGSGKRHSRETAAIVGTQVRLGRDTLRKAQEIWSKAKEGDQKAAELIGALDRNGTSVNAAYNTLKKRQKPSRWQQLEPVDSGEVLACPHCKRPCRLLHVSDGNNRHRLMP</sequence>
<dbReference type="EMBL" id="BARV01014631">
    <property type="protein sequence ID" value="GAI21342.1"/>
    <property type="molecule type" value="Genomic_DNA"/>
</dbReference>
<name>X1LPQ2_9ZZZZ</name>
<evidence type="ECO:0000259" key="1">
    <source>
        <dbReference type="SMART" id="SM00470"/>
    </source>
</evidence>
<proteinExistence type="predicted"/>
<dbReference type="InterPro" id="IPR036086">
    <property type="entry name" value="ParB/Sulfiredoxin_sf"/>
</dbReference>
<dbReference type="InterPro" id="IPR003115">
    <property type="entry name" value="ParB_N"/>
</dbReference>
<dbReference type="Pfam" id="PF02195">
    <property type="entry name" value="ParB_N"/>
    <property type="match status" value="1"/>
</dbReference>
<comment type="caution">
    <text evidence="2">The sequence shown here is derived from an EMBL/GenBank/DDBJ whole genome shotgun (WGS) entry which is preliminary data.</text>
</comment>
<reference evidence="2" key="1">
    <citation type="journal article" date="2014" name="Front. Microbiol.">
        <title>High frequency of phylogenetically diverse reductive dehalogenase-homologous genes in deep subseafloor sedimentary metagenomes.</title>
        <authorList>
            <person name="Kawai M."/>
            <person name="Futagami T."/>
            <person name="Toyoda A."/>
            <person name="Takaki Y."/>
            <person name="Nishi S."/>
            <person name="Hori S."/>
            <person name="Arai W."/>
            <person name="Tsubouchi T."/>
            <person name="Morono Y."/>
            <person name="Uchiyama I."/>
            <person name="Ito T."/>
            <person name="Fujiyama A."/>
            <person name="Inagaki F."/>
            <person name="Takami H."/>
        </authorList>
    </citation>
    <scope>NUCLEOTIDE SEQUENCE</scope>
    <source>
        <strain evidence="2">Expedition CK06-06</strain>
    </source>
</reference>
<evidence type="ECO:0000313" key="2">
    <source>
        <dbReference type="EMBL" id="GAI21342.1"/>
    </source>
</evidence>
<dbReference type="AlphaFoldDB" id="X1LPQ2"/>
<feature type="domain" description="ParB-like N-terminal" evidence="1">
    <location>
        <begin position="36"/>
        <end position="124"/>
    </location>
</feature>
<feature type="non-terminal residue" evidence="2">
    <location>
        <position position="1"/>
    </location>
</feature>
<gene>
    <name evidence="2" type="ORF">S06H3_25423</name>
</gene>